<evidence type="ECO:0000256" key="1">
    <source>
        <dbReference type="SAM" id="SignalP"/>
    </source>
</evidence>
<name>A0AA96GC93_9BACT</name>
<feature type="chain" id="PRO_5041643481" description="Outer membrane beta-barrel protein" evidence="1">
    <location>
        <begin position="25"/>
        <end position="467"/>
    </location>
</feature>
<reference evidence="2 3" key="1">
    <citation type="submission" date="2023-01" db="EMBL/GenBank/DDBJ databases">
        <title>Cultivation and genomic characterization of new, ubiquitous marine nitrite-oxidizing bacteria from the Nitrospirales.</title>
        <authorList>
            <person name="Mueller A.J."/>
            <person name="Daebeler A."/>
            <person name="Herbold C.W."/>
            <person name="Kirkegaard R.H."/>
            <person name="Daims H."/>
        </authorList>
    </citation>
    <scope>NUCLEOTIDE SEQUENCE [LARGE SCALE GENOMIC DNA]</scope>
    <source>
        <strain evidence="2 3">VA</strain>
    </source>
</reference>
<dbReference type="RefSeq" id="WP_312645808.1">
    <property type="nucleotide sequence ID" value="NZ_CP116967.1"/>
</dbReference>
<feature type="signal peptide" evidence="1">
    <location>
        <begin position="1"/>
        <end position="24"/>
    </location>
</feature>
<evidence type="ECO:0000313" key="2">
    <source>
        <dbReference type="EMBL" id="WNM59123.1"/>
    </source>
</evidence>
<keyword evidence="3" id="KW-1185">Reference proteome</keyword>
<organism evidence="2 3">
    <name type="scientific">Candidatus Nitrospira allomarina</name>
    <dbReference type="NCBI Taxonomy" id="3020900"/>
    <lineage>
        <taxon>Bacteria</taxon>
        <taxon>Pseudomonadati</taxon>
        <taxon>Nitrospirota</taxon>
        <taxon>Nitrospiria</taxon>
        <taxon>Nitrospirales</taxon>
        <taxon>Nitrospiraceae</taxon>
        <taxon>Nitrospira</taxon>
    </lineage>
</organism>
<dbReference type="EMBL" id="CP116967">
    <property type="protein sequence ID" value="WNM59123.1"/>
    <property type="molecule type" value="Genomic_DNA"/>
</dbReference>
<sequence>MVRTVLWLVMGCLLLPFASDSAFSADTIPHVDRLGLRTDSHSNACGSPNYSSLGRSSPFFSPSTPCTVSKNEYALTRFNFNQKREPFNLQNARDMPSLVSQGGSSLYEASNDIPLFHDALSAGVQMMYRDPFVTDNSATPLTNRMGAQIVLKGTTASMKYQAQYGFSGQETGNTSLTTPNDRVGGKLAWEWNLPFVTPQIELSRFTSNVEGDLSRSQTVANQQKFSLLLSAPNWPSLSLGYARQQKDIFTRPEGPLSNVINTETVSANMSFLHGAGKGDWSSYYKTSQSEYGENGSEEEFGSKLGGTLNLLEPVDLTPQWGFIRRVNSRGTMANDRFFAKLGSNFRVSPTSTLKPGIEFARDLNRFDALRTDTLAAKLGYAYLAVDDSLHVSILGQYILNQRSNIPANPQIYDVSLLFKKDVRDYLHLNHRQQTLSLKIAHNQQMNNSSFQTQYGQTSAMLLVSIIP</sequence>
<evidence type="ECO:0000313" key="3">
    <source>
        <dbReference type="Proteomes" id="UP001302719"/>
    </source>
</evidence>
<dbReference type="KEGG" id="nall:PP769_04995"/>
<evidence type="ECO:0008006" key="4">
    <source>
        <dbReference type="Google" id="ProtNLM"/>
    </source>
</evidence>
<keyword evidence="1" id="KW-0732">Signal</keyword>
<dbReference type="Proteomes" id="UP001302719">
    <property type="component" value="Chromosome"/>
</dbReference>
<gene>
    <name evidence="2" type="ORF">PP769_04995</name>
</gene>
<protein>
    <recommendedName>
        <fullName evidence="4">Outer membrane beta-barrel protein</fullName>
    </recommendedName>
</protein>
<accession>A0AA96GC93</accession>
<dbReference type="AlphaFoldDB" id="A0AA96GC93"/>
<proteinExistence type="predicted"/>